<dbReference type="RefSeq" id="WP_380543810.1">
    <property type="nucleotide sequence ID" value="NZ_JBHFAB010000034.1"/>
</dbReference>
<feature type="domain" description="Fumarylacetoacetase-like C-terminal" evidence="3">
    <location>
        <begin position="84"/>
        <end position="288"/>
    </location>
</feature>
<evidence type="ECO:0000259" key="3">
    <source>
        <dbReference type="Pfam" id="PF01557"/>
    </source>
</evidence>
<dbReference type="InterPro" id="IPR036663">
    <property type="entry name" value="Fumarylacetoacetase_C_sf"/>
</dbReference>
<evidence type="ECO:0000313" key="6">
    <source>
        <dbReference type="Proteomes" id="UP001592531"/>
    </source>
</evidence>
<reference evidence="5 6" key="1">
    <citation type="submission" date="2024-09" db="EMBL/GenBank/DDBJ databases">
        <authorList>
            <person name="Lee S.D."/>
        </authorList>
    </citation>
    <scope>NUCLEOTIDE SEQUENCE [LARGE SCALE GENOMIC DNA]</scope>
    <source>
        <strain evidence="5 6">N8-3</strain>
    </source>
</reference>
<keyword evidence="2" id="KW-0479">Metal-binding</keyword>
<dbReference type="Pfam" id="PF01557">
    <property type="entry name" value="FAA_hydrolase"/>
    <property type="match status" value="1"/>
</dbReference>
<dbReference type="PANTHER" id="PTHR42796:SF4">
    <property type="entry name" value="FUMARYLACETOACETATE HYDROLASE DOMAIN-CONTAINING PROTEIN 2A"/>
    <property type="match status" value="1"/>
</dbReference>
<sequence length="292" mass="30980">MRTTEAAMRLVTFRHNGRTGFGRLTGDGDAVIDCGPLLGPELGSVRAVLAAGALEQVREATEGRTGDAKLADVELLPPIPDPAKILCAGVNYRTHREETSRPESAYPTIFPRYADSQVGHDQPLVRPAETETFDYEGELAVVIGTGGRRIRAEDAFTHIAGYACYQDGSVRDWQRHSGQWVAGKTFPATGGFGPALVTADEVPDVAALDLVTRVNGEVRQAASVGDLIFSIPELIAYISTFTPLAPGDVIVTGTPGGVGLFREPPVFLQPGDVVEVEISGIGTLRNTIAAEA</sequence>
<dbReference type="PANTHER" id="PTHR42796">
    <property type="entry name" value="FUMARYLACETOACETATE HYDROLASE DOMAIN-CONTAINING PROTEIN 2A-RELATED"/>
    <property type="match status" value="1"/>
</dbReference>
<comment type="similarity">
    <text evidence="1">Belongs to the FAH family.</text>
</comment>
<dbReference type="InterPro" id="IPR011234">
    <property type="entry name" value="Fumarylacetoacetase-like_C"/>
</dbReference>
<dbReference type="InterPro" id="IPR018833">
    <property type="entry name" value="Rv2993c-like_N"/>
</dbReference>
<evidence type="ECO:0000256" key="2">
    <source>
        <dbReference type="ARBA" id="ARBA00022723"/>
    </source>
</evidence>
<keyword evidence="5" id="KW-0378">Hydrolase</keyword>
<evidence type="ECO:0000259" key="4">
    <source>
        <dbReference type="Pfam" id="PF10370"/>
    </source>
</evidence>
<feature type="domain" description="Rv2993c-like N-terminal" evidence="4">
    <location>
        <begin position="8"/>
        <end position="78"/>
    </location>
</feature>
<accession>A0ABV6W559</accession>
<dbReference type="Gene3D" id="3.90.850.10">
    <property type="entry name" value="Fumarylacetoacetase-like, C-terminal domain"/>
    <property type="match status" value="1"/>
</dbReference>
<dbReference type="EC" id="3.7.-.-" evidence="5"/>
<gene>
    <name evidence="5" type="ORF">ACEZDE_31590</name>
</gene>
<name>A0ABV6W559_9ACTN</name>
<dbReference type="InterPro" id="IPR051121">
    <property type="entry name" value="FAH"/>
</dbReference>
<proteinExistence type="inferred from homology"/>
<dbReference type="SUPFAM" id="SSF56529">
    <property type="entry name" value="FAH"/>
    <property type="match status" value="1"/>
</dbReference>
<dbReference type="GO" id="GO:0016787">
    <property type="term" value="F:hydrolase activity"/>
    <property type="evidence" value="ECO:0007669"/>
    <property type="project" value="UniProtKB-KW"/>
</dbReference>
<dbReference type="EMBL" id="JBHFAB010000034">
    <property type="protein sequence ID" value="MFC1421152.1"/>
    <property type="molecule type" value="Genomic_DNA"/>
</dbReference>
<dbReference type="Pfam" id="PF10370">
    <property type="entry name" value="Rv2993c-like_N"/>
    <property type="match status" value="1"/>
</dbReference>
<dbReference type="Proteomes" id="UP001592531">
    <property type="component" value="Unassembled WGS sequence"/>
</dbReference>
<protein>
    <submittedName>
        <fullName evidence="5">Fumarylacetoacetate hydrolase family protein</fullName>
        <ecNumber evidence="5">3.7.-.-</ecNumber>
    </submittedName>
</protein>
<evidence type="ECO:0000256" key="1">
    <source>
        <dbReference type="ARBA" id="ARBA00010211"/>
    </source>
</evidence>
<comment type="caution">
    <text evidence="5">The sequence shown here is derived from an EMBL/GenBank/DDBJ whole genome shotgun (WGS) entry which is preliminary data.</text>
</comment>
<keyword evidence="6" id="KW-1185">Reference proteome</keyword>
<evidence type="ECO:0000313" key="5">
    <source>
        <dbReference type="EMBL" id="MFC1421152.1"/>
    </source>
</evidence>
<organism evidence="5 6">
    <name type="scientific">Streptacidiphilus cavernicola</name>
    <dbReference type="NCBI Taxonomy" id="3342716"/>
    <lineage>
        <taxon>Bacteria</taxon>
        <taxon>Bacillati</taxon>
        <taxon>Actinomycetota</taxon>
        <taxon>Actinomycetes</taxon>
        <taxon>Kitasatosporales</taxon>
        <taxon>Streptomycetaceae</taxon>
        <taxon>Streptacidiphilus</taxon>
    </lineage>
</organism>